<sequence>MGGRFPLFCPADVQKTAGAAGQGMIFAPQVATCGAARQMLFAGVIVPEPSSQDAVAIIFSLMPHDEISIS</sequence>
<reference evidence="1 2" key="1">
    <citation type="submission" date="2019-11" db="EMBL/GenBank/DDBJ databases">
        <authorList>
            <person name="Dong K."/>
        </authorList>
    </citation>
    <scope>NUCLEOTIDE SEQUENCE [LARGE SCALE GENOMIC DNA]</scope>
    <source>
        <strain evidence="1 2">DK608</strain>
    </source>
</reference>
<dbReference type="AlphaFoldDB" id="A0A6L6IZ58"/>
<name>A0A6L6IZ58_9RHOB</name>
<proteinExistence type="predicted"/>
<evidence type="ECO:0000313" key="1">
    <source>
        <dbReference type="EMBL" id="MTH65199.1"/>
    </source>
</evidence>
<evidence type="ECO:0000313" key="2">
    <source>
        <dbReference type="Proteomes" id="UP000478740"/>
    </source>
</evidence>
<organism evidence="1 2">
    <name type="scientific">Paracoccus shanxieyensis</name>
    <dbReference type="NCBI Taxonomy" id="2675752"/>
    <lineage>
        <taxon>Bacteria</taxon>
        <taxon>Pseudomonadati</taxon>
        <taxon>Pseudomonadota</taxon>
        <taxon>Alphaproteobacteria</taxon>
        <taxon>Rhodobacterales</taxon>
        <taxon>Paracoccaceae</taxon>
        <taxon>Paracoccus</taxon>
    </lineage>
</organism>
<dbReference type="Proteomes" id="UP000478740">
    <property type="component" value="Unassembled WGS sequence"/>
</dbReference>
<gene>
    <name evidence="1" type="ORF">GL284_13070</name>
</gene>
<dbReference type="EMBL" id="WMII01000011">
    <property type="protein sequence ID" value="MTH65199.1"/>
    <property type="molecule type" value="Genomic_DNA"/>
</dbReference>
<protein>
    <submittedName>
        <fullName evidence="1">Uncharacterized protein</fullName>
    </submittedName>
</protein>
<keyword evidence="2" id="KW-1185">Reference proteome</keyword>
<accession>A0A6L6IZ58</accession>
<comment type="caution">
    <text evidence="1">The sequence shown here is derived from an EMBL/GenBank/DDBJ whole genome shotgun (WGS) entry which is preliminary data.</text>
</comment>
<dbReference type="RefSeq" id="WP_155045074.1">
    <property type="nucleotide sequence ID" value="NZ_WMIH01000011.1"/>
</dbReference>